<dbReference type="InterPro" id="IPR036661">
    <property type="entry name" value="Luciferase-like_sf"/>
</dbReference>
<comment type="caution">
    <text evidence="3">The sequence shown here is derived from an EMBL/GenBank/DDBJ whole genome shotgun (WGS) entry which is preliminary data.</text>
</comment>
<dbReference type="GO" id="GO:0016705">
    <property type="term" value="F:oxidoreductase activity, acting on paired donors, with incorporation or reduction of molecular oxygen"/>
    <property type="evidence" value="ECO:0007669"/>
    <property type="project" value="InterPro"/>
</dbReference>
<dbReference type="Pfam" id="PF00296">
    <property type="entry name" value="Bac_luciferase"/>
    <property type="match status" value="1"/>
</dbReference>
<dbReference type="PANTHER" id="PTHR43244">
    <property type="match status" value="1"/>
</dbReference>
<name>A0A1E3SF42_MYCIE</name>
<organism evidence="3 4">
    <name type="scientific">Mycobacterium intermedium</name>
    <dbReference type="NCBI Taxonomy" id="28445"/>
    <lineage>
        <taxon>Bacteria</taxon>
        <taxon>Bacillati</taxon>
        <taxon>Actinomycetota</taxon>
        <taxon>Actinomycetes</taxon>
        <taxon>Mycobacteriales</taxon>
        <taxon>Mycobacteriaceae</taxon>
        <taxon>Mycobacterium</taxon>
        <taxon>Mycobacterium simiae complex</taxon>
    </lineage>
</organism>
<dbReference type="STRING" id="28445.BHQ20_13835"/>
<reference evidence="3 4" key="1">
    <citation type="submission" date="2017-02" db="EMBL/GenBank/DDBJ databases">
        <title>The new phylogeny of genus Mycobacterium.</title>
        <authorList>
            <person name="Tortoli E."/>
            <person name="Trovato A."/>
            <person name="Cirillo D.M."/>
        </authorList>
    </citation>
    <scope>NUCLEOTIDE SEQUENCE [LARGE SCALE GENOMIC DNA]</scope>
    <source>
        <strain evidence="3 4">DSM 44049</strain>
    </source>
</reference>
<keyword evidence="4" id="KW-1185">Reference proteome</keyword>
<gene>
    <name evidence="3" type="ORF">BST27_08450</name>
</gene>
<dbReference type="Proteomes" id="UP000192739">
    <property type="component" value="Unassembled WGS sequence"/>
</dbReference>
<protein>
    <recommendedName>
        <fullName evidence="2">Luciferase-like domain-containing protein</fullName>
    </recommendedName>
</protein>
<dbReference type="Gene3D" id="3.20.20.30">
    <property type="entry name" value="Luciferase-like domain"/>
    <property type="match status" value="1"/>
</dbReference>
<accession>A0A1E3SF42</accession>
<dbReference type="PANTHER" id="PTHR43244:SF1">
    <property type="entry name" value="5,10-METHYLENETETRAHYDROMETHANOPTERIN REDUCTASE"/>
    <property type="match status" value="1"/>
</dbReference>
<evidence type="ECO:0000313" key="3">
    <source>
        <dbReference type="EMBL" id="ORB07866.1"/>
    </source>
</evidence>
<evidence type="ECO:0000313" key="4">
    <source>
        <dbReference type="Proteomes" id="UP000192739"/>
    </source>
</evidence>
<dbReference type="AlphaFoldDB" id="A0A1E3SF42"/>
<evidence type="ECO:0000259" key="2">
    <source>
        <dbReference type="Pfam" id="PF00296"/>
    </source>
</evidence>
<proteinExistence type="predicted"/>
<dbReference type="InterPro" id="IPR011251">
    <property type="entry name" value="Luciferase-like_dom"/>
</dbReference>
<dbReference type="SUPFAM" id="SSF51679">
    <property type="entry name" value="Bacterial luciferase-like"/>
    <property type="match status" value="1"/>
</dbReference>
<dbReference type="RefSeq" id="WP_069419715.1">
    <property type="nucleotide sequence ID" value="NZ_MVHT01000016.1"/>
</dbReference>
<feature type="domain" description="Luciferase-like" evidence="2">
    <location>
        <begin position="15"/>
        <end position="217"/>
    </location>
</feature>
<dbReference type="EMBL" id="MVHT01000016">
    <property type="protein sequence ID" value="ORB07866.1"/>
    <property type="molecule type" value="Genomic_DNA"/>
</dbReference>
<sequence>MVTLDVLYSAASYCWPELRDNVLRAEAEGFGTAWVFDHLSGAMMSSPRMLECFSLAGALAGVTSTIGIGTLVVNAANRSAGVTVNAVASLQEISGGRFVFGLGAGSGPGSPWALEHRLLNIPLHDSVQARHQHLVDVLDLCDTLWDPLREEKWTGFPLPIPRPPVLLGVNGVALAKVAGARCDGVNVRLEHPRIGEIFEAARHARAESVRADTPLDLSAWTALCEESLDPDGDVQRRLADVGGNRLILVS</sequence>
<evidence type="ECO:0000256" key="1">
    <source>
        <dbReference type="ARBA" id="ARBA00023002"/>
    </source>
</evidence>
<dbReference type="InterPro" id="IPR050564">
    <property type="entry name" value="F420-G6PD/mer"/>
</dbReference>
<keyword evidence="1" id="KW-0560">Oxidoreductase</keyword>